<name>A0A833VGV6_9POAL</name>
<evidence type="ECO:0000313" key="2">
    <source>
        <dbReference type="Proteomes" id="UP000623129"/>
    </source>
</evidence>
<dbReference type="EMBL" id="SWLB01000005">
    <property type="protein sequence ID" value="KAF3338291.1"/>
    <property type="molecule type" value="Genomic_DNA"/>
</dbReference>
<dbReference type="Proteomes" id="UP000623129">
    <property type="component" value="Unassembled WGS sequence"/>
</dbReference>
<comment type="caution">
    <text evidence="1">The sequence shown here is derived from an EMBL/GenBank/DDBJ whole genome shotgun (WGS) entry which is preliminary data.</text>
</comment>
<proteinExistence type="predicted"/>
<protein>
    <submittedName>
        <fullName evidence="1">Uncharacterized protein</fullName>
    </submittedName>
</protein>
<keyword evidence="2" id="KW-1185">Reference proteome</keyword>
<gene>
    <name evidence="1" type="ORF">FCM35_KLT17128</name>
</gene>
<organism evidence="1 2">
    <name type="scientific">Carex littledalei</name>
    <dbReference type="NCBI Taxonomy" id="544730"/>
    <lineage>
        <taxon>Eukaryota</taxon>
        <taxon>Viridiplantae</taxon>
        <taxon>Streptophyta</taxon>
        <taxon>Embryophyta</taxon>
        <taxon>Tracheophyta</taxon>
        <taxon>Spermatophyta</taxon>
        <taxon>Magnoliopsida</taxon>
        <taxon>Liliopsida</taxon>
        <taxon>Poales</taxon>
        <taxon>Cyperaceae</taxon>
        <taxon>Cyperoideae</taxon>
        <taxon>Cariceae</taxon>
        <taxon>Carex</taxon>
        <taxon>Carex subgen. Euthyceras</taxon>
    </lineage>
</organism>
<sequence>MWRLIKRRNTRVADENMHMPMHVQVQQQQPGDQDAAGAGQSGIGRLASTVGALLALILHWVDNSEAAAAGVHMAHEWQRLQSDEVNTIIVQDSMRYAIYV</sequence>
<reference evidence="1" key="1">
    <citation type="submission" date="2020-01" db="EMBL/GenBank/DDBJ databases">
        <title>Genome sequence of Kobresia littledalei, the first chromosome-level genome in the family Cyperaceae.</title>
        <authorList>
            <person name="Qu G."/>
        </authorList>
    </citation>
    <scope>NUCLEOTIDE SEQUENCE</scope>
    <source>
        <strain evidence="1">C.B.Clarke</strain>
        <tissue evidence="1">Leaf</tissue>
    </source>
</reference>
<accession>A0A833VGV6</accession>
<evidence type="ECO:0000313" key="1">
    <source>
        <dbReference type="EMBL" id="KAF3338291.1"/>
    </source>
</evidence>
<dbReference type="AlphaFoldDB" id="A0A833VGV6"/>
<dbReference type="OrthoDB" id="1857384at2759"/>